<evidence type="ECO:0000313" key="3">
    <source>
        <dbReference type="EMBL" id="MDP4540851.1"/>
    </source>
</evidence>
<dbReference type="InterPro" id="IPR005094">
    <property type="entry name" value="Endonuclease_MobA/VirD2"/>
</dbReference>
<accession>A0ABT9HC62</accession>
<protein>
    <submittedName>
        <fullName evidence="3">DUF3363 domain-containing protein</fullName>
    </submittedName>
</protein>
<gene>
    <name evidence="3" type="ORF">Q9K01_14585</name>
</gene>
<evidence type="ECO:0000259" key="2">
    <source>
        <dbReference type="Pfam" id="PF03432"/>
    </source>
</evidence>
<feature type="compositionally biased region" description="Gly residues" evidence="1">
    <location>
        <begin position="58"/>
        <end position="68"/>
    </location>
</feature>
<sequence length="589" mass="65819">MRRRLDALPVHGDDFDIRPGRSRDSGAGSWRKANSLVGRVLQVSRRAGFTPLGRGRAGRGTGHLGRGGRAALRSRRDAFRRRVVIKARVVRHRGTRFRSARLARHVAYLERDGVTRDGSSGQMFDARSERADGDVFAQRCEDDRHHFRFIVSPEDANDLADLRTFARELMEDMASDLDTRLDWVAVDHWNTDNPHIHVLVRGIADDGRDLVIDRGYISEGLRARAEERATIELGPRSERDIRQALRREVDAERWTGLDRRLHKERDAHGVVDLRPEDASGRRKDRTFLLGRAQVLERMGLAEKVGVASWTLARDLEPTLRELGDRGDIIRTMHRAMAGQENGGDDGRFSVHARSGGERLTGRLVERGLHDELTGEAYVIVDGIDGRAHHLRFPDIERTGDAAPGAIVETGTWTDRKGRQQASLLTRSDLSIASQIEARGATWLDRQLVSPQPHPLAGGFGSEVRDALDRRAEVLIDGGLAKRQGQRIVFARGLLDTLRERELAEIGEALATRHGGVAQPTDAGDHVAGIFRERVSLASGRFAMIDNGRGFQLVPWRQDLERHLNQEVSGRINQRGGVDWSFARSRGPAL</sequence>
<dbReference type="Proteomes" id="UP001235664">
    <property type="component" value="Unassembled WGS sequence"/>
</dbReference>
<keyword evidence="4" id="KW-1185">Reference proteome</keyword>
<evidence type="ECO:0000256" key="1">
    <source>
        <dbReference type="SAM" id="MobiDB-lite"/>
    </source>
</evidence>
<dbReference type="Pfam" id="PF11843">
    <property type="entry name" value="DUF3363"/>
    <property type="match status" value="2"/>
</dbReference>
<dbReference type="Pfam" id="PF03432">
    <property type="entry name" value="Relaxase"/>
    <property type="match status" value="1"/>
</dbReference>
<dbReference type="EMBL" id="JAVAIL010000006">
    <property type="protein sequence ID" value="MDP4540851.1"/>
    <property type="molecule type" value="Genomic_DNA"/>
</dbReference>
<name>A0ABT9HC62_9SPHN</name>
<proteinExistence type="predicted"/>
<dbReference type="RefSeq" id="WP_305930848.1">
    <property type="nucleotide sequence ID" value="NZ_JAVAIL010000006.1"/>
</dbReference>
<comment type="caution">
    <text evidence="3">The sequence shown here is derived from an EMBL/GenBank/DDBJ whole genome shotgun (WGS) entry which is preliminary data.</text>
</comment>
<evidence type="ECO:0000313" key="4">
    <source>
        <dbReference type="Proteomes" id="UP001235664"/>
    </source>
</evidence>
<reference evidence="3 4" key="1">
    <citation type="submission" date="2023-08" db="EMBL/GenBank/DDBJ databases">
        <title>genomic of DY56.</title>
        <authorList>
            <person name="Wang Y."/>
        </authorList>
    </citation>
    <scope>NUCLEOTIDE SEQUENCE [LARGE SCALE GENOMIC DNA]</scope>
    <source>
        <strain evidence="3 4">DY56-A-20</strain>
    </source>
</reference>
<dbReference type="InterPro" id="IPR021795">
    <property type="entry name" value="DUF3363"/>
</dbReference>
<organism evidence="3 4">
    <name type="scientific">Qipengyuania benthica</name>
    <dbReference type="NCBI Taxonomy" id="3067651"/>
    <lineage>
        <taxon>Bacteria</taxon>
        <taxon>Pseudomonadati</taxon>
        <taxon>Pseudomonadota</taxon>
        <taxon>Alphaproteobacteria</taxon>
        <taxon>Sphingomonadales</taxon>
        <taxon>Erythrobacteraceae</taxon>
        <taxon>Qipengyuania</taxon>
    </lineage>
</organism>
<feature type="domain" description="MobA/VirD2-like nuclease" evidence="2">
    <location>
        <begin position="138"/>
        <end position="208"/>
    </location>
</feature>
<feature type="region of interest" description="Disordered" evidence="1">
    <location>
        <begin position="51"/>
        <end position="71"/>
    </location>
</feature>